<accession>A0A1H3WPI4</accession>
<evidence type="ECO:0000313" key="2">
    <source>
        <dbReference type="EMBL" id="SDZ88252.1"/>
    </source>
</evidence>
<keyword evidence="3" id="KW-1185">Reference proteome</keyword>
<proteinExistence type="predicted"/>
<feature type="chain" id="PRO_5011616071" description="Collagen triple helix repeat-containing protein" evidence="1">
    <location>
        <begin position="24"/>
        <end position="184"/>
    </location>
</feature>
<sequence length="184" mass="20869">MKKTCIILGTFLTLLFTACEGPAGPPGFNGFDGQDGVDGSIFEALVFEIDIDLALNSANNTFEFREDFSAHNIQLYNNDAIFVYRLEEVDNGLDVWRQLPQPFLTDLGVLYYNFDFTQYDYSIYVEPDYNANSVAPSLVNNQVFRVFILPADVNFSTKMEFSNMNTLMKATGITEKDIQQFKIN</sequence>
<reference evidence="3" key="1">
    <citation type="submission" date="2016-10" db="EMBL/GenBank/DDBJ databases">
        <authorList>
            <person name="Varghese N."/>
            <person name="Submissions S."/>
        </authorList>
    </citation>
    <scope>NUCLEOTIDE SEQUENCE [LARGE SCALE GENOMIC DNA]</scope>
    <source>
        <strain evidence="3">DSM 23842</strain>
    </source>
</reference>
<dbReference type="Proteomes" id="UP000198846">
    <property type="component" value="Unassembled WGS sequence"/>
</dbReference>
<dbReference type="STRING" id="283786.SAMN04487990_103175"/>
<dbReference type="AlphaFoldDB" id="A0A1H3WPI4"/>
<protein>
    <recommendedName>
        <fullName evidence="4">Collagen triple helix repeat-containing protein</fullName>
    </recommendedName>
</protein>
<feature type="signal peptide" evidence="1">
    <location>
        <begin position="1"/>
        <end position="23"/>
    </location>
</feature>
<name>A0A1H3WPI4_BIZPA</name>
<evidence type="ECO:0000256" key="1">
    <source>
        <dbReference type="SAM" id="SignalP"/>
    </source>
</evidence>
<dbReference type="PROSITE" id="PS51257">
    <property type="entry name" value="PROKAR_LIPOPROTEIN"/>
    <property type="match status" value="1"/>
</dbReference>
<evidence type="ECO:0008006" key="4">
    <source>
        <dbReference type="Google" id="ProtNLM"/>
    </source>
</evidence>
<dbReference type="RefSeq" id="WP_092132385.1">
    <property type="nucleotide sequence ID" value="NZ_FNQK01000003.1"/>
</dbReference>
<gene>
    <name evidence="2" type="ORF">SAMN04487990_103175</name>
</gene>
<organism evidence="2 3">
    <name type="scientific">Bizionia paragorgiae</name>
    <dbReference type="NCBI Taxonomy" id="283786"/>
    <lineage>
        <taxon>Bacteria</taxon>
        <taxon>Pseudomonadati</taxon>
        <taxon>Bacteroidota</taxon>
        <taxon>Flavobacteriia</taxon>
        <taxon>Flavobacteriales</taxon>
        <taxon>Flavobacteriaceae</taxon>
        <taxon>Bizionia</taxon>
    </lineage>
</organism>
<keyword evidence="1" id="KW-0732">Signal</keyword>
<evidence type="ECO:0000313" key="3">
    <source>
        <dbReference type="Proteomes" id="UP000198846"/>
    </source>
</evidence>
<dbReference type="OrthoDB" id="1524444at2"/>
<dbReference type="EMBL" id="FNQK01000003">
    <property type="protein sequence ID" value="SDZ88252.1"/>
    <property type="molecule type" value="Genomic_DNA"/>
</dbReference>